<dbReference type="SUPFAM" id="SSF52200">
    <property type="entry name" value="Toll/Interleukin receptor TIR domain"/>
    <property type="match status" value="1"/>
</dbReference>
<dbReference type="Pfam" id="PF13676">
    <property type="entry name" value="TIR_2"/>
    <property type="match status" value="1"/>
</dbReference>
<dbReference type="PROSITE" id="PS50294">
    <property type="entry name" value="WD_REPEATS_REGION"/>
    <property type="match status" value="13"/>
</dbReference>
<dbReference type="SMART" id="SM00320">
    <property type="entry name" value="WD40"/>
    <property type="match status" value="14"/>
</dbReference>
<dbReference type="InterPro" id="IPR054571">
    <property type="entry name" value="NA-iREase3_dom"/>
</dbReference>
<feature type="region of interest" description="Disordered" evidence="4">
    <location>
        <begin position="168"/>
        <end position="193"/>
    </location>
</feature>
<dbReference type="PROSITE" id="PS00678">
    <property type="entry name" value="WD_REPEATS_1"/>
    <property type="match status" value="4"/>
</dbReference>
<dbReference type="Gene3D" id="3.40.50.10140">
    <property type="entry name" value="Toll/interleukin-1 receptor homology (TIR) domain"/>
    <property type="match status" value="1"/>
</dbReference>
<evidence type="ECO:0000259" key="6">
    <source>
        <dbReference type="PROSITE" id="PS50837"/>
    </source>
</evidence>
<comment type="caution">
    <text evidence="7">The sequence shown here is derived from an EMBL/GenBank/DDBJ whole genome shotgun (WGS) entry which is preliminary data.</text>
</comment>
<feature type="repeat" description="WD" evidence="3">
    <location>
        <begin position="1214"/>
        <end position="1253"/>
    </location>
</feature>
<feature type="repeat" description="WD" evidence="3">
    <location>
        <begin position="1464"/>
        <end position="1505"/>
    </location>
</feature>
<feature type="domain" description="TIR" evidence="5">
    <location>
        <begin position="6"/>
        <end position="139"/>
    </location>
</feature>
<dbReference type="PANTHER" id="PTHR44019">
    <property type="entry name" value="WD REPEAT-CONTAINING PROTEIN 55"/>
    <property type="match status" value="1"/>
</dbReference>
<feature type="repeat" description="WD" evidence="3">
    <location>
        <begin position="1674"/>
        <end position="1708"/>
    </location>
</feature>
<evidence type="ECO:0000256" key="1">
    <source>
        <dbReference type="ARBA" id="ARBA00022574"/>
    </source>
</evidence>
<dbReference type="PROSITE" id="PS50837">
    <property type="entry name" value="NACHT"/>
    <property type="match status" value="1"/>
</dbReference>
<gene>
    <name evidence="7" type="ORF">ACFLIM_02095</name>
</gene>
<reference evidence="7 8" key="1">
    <citation type="submission" date="2024-10" db="EMBL/GenBank/DDBJ databases">
        <authorList>
            <person name="Topkara A.R."/>
            <person name="Saygin H."/>
        </authorList>
    </citation>
    <scope>NUCLEOTIDE SEQUENCE [LARGE SCALE GENOMIC DNA]</scope>
    <source>
        <strain evidence="7 8">M3C6</strain>
    </source>
</reference>
<feature type="repeat" description="WD" evidence="3">
    <location>
        <begin position="1506"/>
        <end position="1547"/>
    </location>
</feature>
<dbReference type="Pfam" id="PF00400">
    <property type="entry name" value="WD40"/>
    <property type="match status" value="14"/>
</dbReference>
<feature type="repeat" description="WD" evidence="3">
    <location>
        <begin position="1423"/>
        <end position="1453"/>
    </location>
</feature>
<dbReference type="Gene3D" id="3.40.50.300">
    <property type="entry name" value="P-loop containing nucleotide triphosphate hydrolases"/>
    <property type="match status" value="1"/>
</dbReference>
<feature type="repeat" description="WD" evidence="3">
    <location>
        <begin position="1254"/>
        <end position="1295"/>
    </location>
</feature>
<dbReference type="PRINTS" id="PR00320">
    <property type="entry name" value="GPROTEINBRPT"/>
</dbReference>
<dbReference type="PROSITE" id="PS50104">
    <property type="entry name" value="TIR"/>
    <property type="match status" value="1"/>
</dbReference>
<dbReference type="InterPro" id="IPR019775">
    <property type="entry name" value="WD40_repeat_CS"/>
</dbReference>
<feature type="repeat" description="WD" evidence="3">
    <location>
        <begin position="1382"/>
        <end position="1414"/>
    </location>
</feature>
<feature type="repeat" description="WD" evidence="3">
    <location>
        <begin position="1632"/>
        <end position="1673"/>
    </location>
</feature>
<feature type="repeat" description="WD" evidence="3">
    <location>
        <begin position="1548"/>
        <end position="1589"/>
    </location>
</feature>
<keyword evidence="8" id="KW-1185">Reference proteome</keyword>
<dbReference type="Pfam" id="PF05729">
    <property type="entry name" value="NACHT"/>
    <property type="match status" value="1"/>
</dbReference>
<dbReference type="SMART" id="SM00255">
    <property type="entry name" value="TIR"/>
    <property type="match status" value="1"/>
</dbReference>
<dbReference type="InterPro" id="IPR000157">
    <property type="entry name" value="TIR_dom"/>
</dbReference>
<name>A0ABW7A3T4_9ACTN</name>
<evidence type="ECO:0000313" key="8">
    <source>
        <dbReference type="Proteomes" id="UP001603978"/>
    </source>
</evidence>
<dbReference type="InterPro" id="IPR029052">
    <property type="entry name" value="Metallo-depent_PP-like"/>
</dbReference>
<dbReference type="Pfam" id="PF22739">
    <property type="entry name" value="NA-iREase3"/>
    <property type="match status" value="1"/>
</dbReference>
<evidence type="ECO:0000256" key="3">
    <source>
        <dbReference type="PROSITE-ProRule" id="PRU00221"/>
    </source>
</evidence>
<evidence type="ECO:0000256" key="4">
    <source>
        <dbReference type="SAM" id="MobiDB-lite"/>
    </source>
</evidence>
<dbReference type="PANTHER" id="PTHR44019:SF8">
    <property type="entry name" value="POC1 CENTRIOLAR PROTEIN HOMOLOG"/>
    <property type="match status" value="1"/>
</dbReference>
<dbReference type="CDD" id="cd00200">
    <property type="entry name" value="WD40"/>
    <property type="match status" value="2"/>
</dbReference>
<dbReference type="InterPro" id="IPR050505">
    <property type="entry name" value="WDR55/POC1"/>
</dbReference>
<sequence length="1859" mass="201255">MARDGRPTEIFVSYSPADTAWATWIAWELEAAGYKTMIQAWDFVPGTNFIDFMDRGVSEAQVVVAVLSRNYLTSRYGRMEWQAALRADPDSPANKLVTIRLEDVQVGGLLSTITWVDLLGVTDPGQARALLLGRVREAMSGRAKPEAAPAFPDGSGVPVIAPTLPPPGERARARRAPVTAPKFPPAQSAHRGRESISVLHIGGPRFGRGLPDPGEPFTPEDMQARIWADLTAMYDRGMPRPDLMVVSGDLTESGSLGQFGQATRFVTDLRLLLGLEPHRLVLLPGPRDVTKAAANAYFMTCEADDVSPQPPYWPKWRHFAGLFGEVYQGLDDRVFDGGQPWTLFEVPDLKVVVAGLNSTMAMSHLERDAYALLGEGQAAWFSERLRPYEESAWLRLGAIGHPPGELRDAPTFDRLLSHRFDLLFHGGSGEAAEGRIAAPRSGRHQVVEITPDGLRTWLPDGGPPPERVAYRWRAARATFTGESPPTPPPSPKPEERAPSPVELLLDRITEVCEARHERARIRRFDAHLVVTHPEDGFVRQLMIGAHVGELTGGAADDFARQAHAADLAAELVYQGPPASRAIRDDLMRKGVRLRSFTEFQGLLDLTGYVTEQTARLTTDRRYPPGLYVPQRYRELDRPGNQVRQGLTDELMRLLATDHGRFLLLLGDFGHGKTFALRELARRIPAELPHLTPILIELRALDKAHSVDGLVAAHLANHGEEFIDLKAFRYLLRQGRIVLLFDGFDELVTRLTYDRAADHLATLLAAAEDKAKIVVASRTQHFKSHSQVLTSLGEMVGVLPQRRVLSVEDFTPDQIRSYLANRFDDGDEAGARMSLMSEIKDLLALAQNPRMLSFIADLDADRLRTVAGARHTISPALLYQEILGSWLAFEERRARMPGSPAALTTDGLWQAVTALALRLWDSGESLLGVDELTEIGETLTDLASGQLSAAHAAHAMGSGSLLVRTEEGMFGFIHASVMEWLIARHIAADNPGWLARRPLSALTVEFLCDLADVRTLRAWVADPPADDVSRTNAVKIAARLRTPARADLRGANLKGEDLSARDLREVDLTGADLSEATLAGTNLSRATLREARLVGARLDKADLTGADLSGADLSGARLAQVDLSDVAAEGARWHRASLINVTGSLPHPHGAAVVPGQPVEVEFAPAGIGVPYGYHFQTSRLPEPIAYSPDGATIAIGNEDGGVLLCVGGAPVRTLQGHRGRVYAVTFAGDLLATGASDGAVLLWDALTGERLRRLEGHADGVWPVRLSPAGDLVAAGGGDGVVRVWETATGLLTHELSGHQAPIYTASFGHAVLVTGDAAGVVRVWDLGSGQGSGQVKQTLEGHRGSVYRALHSPDGRLLVTGDEAGVIRLWDTATWTLLRTLTGHTGSVYCVAFAPDGSLLASGDTAGSVRLWDPSGEARGVHTTHAASVYQVTFSPDGQTLASGDSNGVVRIQPTGGGRRVELTGHRSSVWPFAFRPDGQQLATSSNDGTVRLWDPGSGQCQRLLRGHGRRISSVRFSADGSMLATSGNDGVVRVWEPRTGRRLREFSGTADRLISALFSPAGPVLATSSNDGGVHFWNATTGDYERELNAETDHVWAEAFSPDGDMLATANDDDSVRIWYRPTGRLAGNLTDHRGRVRSIAFSPDGAYVATGCDDKLVRLWHVASGGRVATLEGHTDRVYSVDFSPSGRYLASAGSDGRAMVWELRPGQPWQPRLVHALDRHGGRLWSVAFSASGDSLATGGDDLLVRVWDTTTGRLRHTLAGHARRVWSVAFSPASDLLASAGDDGVVILWEGGERRATLLGLAEGWAALSPDGRYKVQGDPSGQFWHVIGMSRFELGELDAYLPGVRQVPLDSPF</sequence>
<dbReference type="InterPro" id="IPR036322">
    <property type="entry name" value="WD40_repeat_dom_sf"/>
</dbReference>
<feature type="region of interest" description="Disordered" evidence="4">
    <location>
        <begin position="479"/>
        <end position="498"/>
    </location>
</feature>
<organism evidence="7 8">
    <name type="scientific">Nonomuraea marmarensis</name>
    <dbReference type="NCBI Taxonomy" id="3351344"/>
    <lineage>
        <taxon>Bacteria</taxon>
        <taxon>Bacillati</taxon>
        <taxon>Actinomycetota</taxon>
        <taxon>Actinomycetes</taxon>
        <taxon>Streptosporangiales</taxon>
        <taxon>Streptosporangiaceae</taxon>
        <taxon>Nonomuraea</taxon>
    </lineage>
</organism>
<feature type="repeat" description="WD" evidence="3">
    <location>
        <begin position="1340"/>
        <end position="1381"/>
    </location>
</feature>
<feature type="domain" description="NACHT" evidence="6">
    <location>
        <begin position="660"/>
        <end position="778"/>
    </location>
</feature>
<feature type="repeat" description="WD" evidence="3">
    <location>
        <begin position="1296"/>
        <end position="1335"/>
    </location>
</feature>
<dbReference type="SUPFAM" id="SSF50952">
    <property type="entry name" value="Soluble quinoprotein glucose dehydrogenase"/>
    <property type="match status" value="1"/>
</dbReference>
<dbReference type="EMBL" id="JBICRM010000001">
    <property type="protein sequence ID" value="MFG1701959.1"/>
    <property type="molecule type" value="Genomic_DNA"/>
</dbReference>
<dbReference type="InterPro" id="IPR007111">
    <property type="entry name" value="NACHT_NTPase"/>
</dbReference>
<keyword evidence="1 3" id="KW-0853">WD repeat</keyword>
<evidence type="ECO:0000313" key="7">
    <source>
        <dbReference type="EMBL" id="MFG1701959.1"/>
    </source>
</evidence>
<dbReference type="InterPro" id="IPR001680">
    <property type="entry name" value="WD40_rpt"/>
</dbReference>
<dbReference type="InterPro" id="IPR011041">
    <property type="entry name" value="Quinoprot_gluc/sorb_DH_b-prop"/>
</dbReference>
<dbReference type="Proteomes" id="UP001603978">
    <property type="component" value="Unassembled WGS sequence"/>
</dbReference>
<evidence type="ECO:0000256" key="2">
    <source>
        <dbReference type="ARBA" id="ARBA00022737"/>
    </source>
</evidence>
<dbReference type="SUPFAM" id="SSF56300">
    <property type="entry name" value="Metallo-dependent phosphatases"/>
    <property type="match status" value="1"/>
</dbReference>
<proteinExistence type="predicted"/>
<dbReference type="InterPro" id="IPR027417">
    <property type="entry name" value="P-loop_NTPase"/>
</dbReference>
<dbReference type="InterPro" id="IPR001646">
    <property type="entry name" value="5peptide_repeat"/>
</dbReference>
<dbReference type="SUPFAM" id="SSF141571">
    <property type="entry name" value="Pentapeptide repeat-like"/>
    <property type="match status" value="1"/>
</dbReference>
<accession>A0ABW7A3T4</accession>
<dbReference type="PROSITE" id="PS50082">
    <property type="entry name" value="WD_REPEATS_2"/>
    <property type="match status" value="14"/>
</dbReference>
<dbReference type="Gene3D" id="2.160.20.80">
    <property type="entry name" value="E3 ubiquitin-protein ligase SopA"/>
    <property type="match status" value="1"/>
</dbReference>
<dbReference type="InterPro" id="IPR015943">
    <property type="entry name" value="WD40/YVTN_repeat-like_dom_sf"/>
</dbReference>
<feature type="repeat" description="WD" evidence="3">
    <location>
        <begin position="1590"/>
        <end position="1621"/>
    </location>
</feature>
<dbReference type="InterPro" id="IPR020472">
    <property type="entry name" value="WD40_PAC1"/>
</dbReference>
<evidence type="ECO:0000259" key="5">
    <source>
        <dbReference type="PROSITE" id="PS50104"/>
    </source>
</evidence>
<keyword evidence="2" id="KW-0677">Repeat</keyword>
<dbReference type="SUPFAM" id="SSF50978">
    <property type="entry name" value="WD40 repeat-like"/>
    <property type="match status" value="2"/>
</dbReference>
<feature type="repeat" description="WD" evidence="3">
    <location>
        <begin position="1763"/>
        <end position="1795"/>
    </location>
</feature>
<dbReference type="Gene3D" id="2.130.10.10">
    <property type="entry name" value="YVTN repeat-like/Quinoprotein amine dehydrogenase"/>
    <property type="match status" value="5"/>
</dbReference>
<dbReference type="RefSeq" id="WP_393161225.1">
    <property type="nucleotide sequence ID" value="NZ_JBICRM010000001.1"/>
</dbReference>
<dbReference type="InterPro" id="IPR035897">
    <property type="entry name" value="Toll_tir_struct_dom_sf"/>
</dbReference>
<protein>
    <submittedName>
        <fullName evidence="7">TIR domain-containing protein</fullName>
    </submittedName>
</protein>
<dbReference type="Pfam" id="PF00805">
    <property type="entry name" value="Pentapeptide"/>
    <property type="match status" value="2"/>
</dbReference>
<dbReference type="SUPFAM" id="SSF52540">
    <property type="entry name" value="P-loop containing nucleoside triphosphate hydrolases"/>
    <property type="match status" value="1"/>
</dbReference>
<feature type="repeat" description="WD" evidence="3">
    <location>
        <begin position="1721"/>
        <end position="1762"/>
    </location>
</feature>